<organism evidence="5 6">
    <name type="scientific">Croceimicrobium hydrocarbonivorans</name>
    <dbReference type="NCBI Taxonomy" id="2761580"/>
    <lineage>
        <taxon>Bacteria</taxon>
        <taxon>Pseudomonadati</taxon>
        <taxon>Bacteroidota</taxon>
        <taxon>Flavobacteriia</taxon>
        <taxon>Flavobacteriales</taxon>
        <taxon>Owenweeksiaceae</taxon>
        <taxon>Croceimicrobium</taxon>
    </lineage>
</organism>
<evidence type="ECO:0000313" key="6">
    <source>
        <dbReference type="Proteomes" id="UP000516305"/>
    </source>
</evidence>
<reference evidence="5 6" key="1">
    <citation type="submission" date="2020-08" db="EMBL/GenBank/DDBJ databases">
        <title>Croceimicrobium hydrocarbonivorans gen. nov., sp. nov., a novel marine bacterium isolated from a bacterial consortium that degrades polyethylene terephthalate.</title>
        <authorList>
            <person name="Liu R."/>
        </authorList>
    </citation>
    <scope>NUCLEOTIDE SEQUENCE [LARGE SCALE GENOMIC DNA]</scope>
    <source>
        <strain evidence="5 6">A20-9</strain>
    </source>
</reference>
<proteinExistence type="predicted"/>
<protein>
    <submittedName>
        <fullName evidence="5">Response regulator</fullName>
    </submittedName>
</protein>
<evidence type="ECO:0000256" key="2">
    <source>
        <dbReference type="ARBA" id="ARBA00023012"/>
    </source>
</evidence>
<evidence type="ECO:0000313" key="5">
    <source>
        <dbReference type="EMBL" id="QNR25701.1"/>
    </source>
</evidence>
<sequence length="123" mass="13549">MGGDLKLLMAEDNEINRKLADLLFKRQGFNLDFAVNGEAALESAVNGSYDLIFMDIEMPIMGGLEATRRIQDEMGDSAPPIIALTAHAMDGDRERFMEAGMSDYLTKPIDLGALQEIISRHTS</sequence>
<dbReference type="Proteomes" id="UP000516305">
    <property type="component" value="Chromosome"/>
</dbReference>
<dbReference type="Gene3D" id="3.40.50.2300">
    <property type="match status" value="1"/>
</dbReference>
<keyword evidence="1 3" id="KW-0597">Phosphoprotein</keyword>
<dbReference type="InterPro" id="IPR011006">
    <property type="entry name" value="CheY-like_superfamily"/>
</dbReference>
<name>A0A7H0VJ03_9FLAO</name>
<dbReference type="Pfam" id="PF00072">
    <property type="entry name" value="Response_reg"/>
    <property type="match status" value="1"/>
</dbReference>
<dbReference type="PANTHER" id="PTHR45339:SF1">
    <property type="entry name" value="HYBRID SIGNAL TRANSDUCTION HISTIDINE KINASE J"/>
    <property type="match status" value="1"/>
</dbReference>
<dbReference type="SMART" id="SM00448">
    <property type="entry name" value="REC"/>
    <property type="match status" value="1"/>
</dbReference>
<keyword evidence="6" id="KW-1185">Reference proteome</keyword>
<dbReference type="CDD" id="cd17546">
    <property type="entry name" value="REC_hyHK_CKI1_RcsC-like"/>
    <property type="match status" value="1"/>
</dbReference>
<dbReference type="SUPFAM" id="SSF52172">
    <property type="entry name" value="CheY-like"/>
    <property type="match status" value="1"/>
</dbReference>
<dbReference type="EMBL" id="CP060139">
    <property type="protein sequence ID" value="QNR25701.1"/>
    <property type="molecule type" value="Genomic_DNA"/>
</dbReference>
<dbReference type="PROSITE" id="PS50110">
    <property type="entry name" value="RESPONSE_REGULATORY"/>
    <property type="match status" value="1"/>
</dbReference>
<feature type="domain" description="Response regulatory" evidence="4">
    <location>
        <begin position="6"/>
        <end position="122"/>
    </location>
</feature>
<gene>
    <name evidence="5" type="ORF">H4K34_07630</name>
</gene>
<evidence type="ECO:0000256" key="3">
    <source>
        <dbReference type="PROSITE-ProRule" id="PRU00169"/>
    </source>
</evidence>
<dbReference type="InterPro" id="IPR001789">
    <property type="entry name" value="Sig_transdc_resp-reg_receiver"/>
</dbReference>
<dbReference type="PANTHER" id="PTHR45339">
    <property type="entry name" value="HYBRID SIGNAL TRANSDUCTION HISTIDINE KINASE J"/>
    <property type="match status" value="1"/>
</dbReference>
<keyword evidence="2" id="KW-0902">Two-component regulatory system</keyword>
<evidence type="ECO:0000259" key="4">
    <source>
        <dbReference type="PROSITE" id="PS50110"/>
    </source>
</evidence>
<dbReference type="KEGG" id="chyd:H4K34_07630"/>
<dbReference type="AlphaFoldDB" id="A0A7H0VJ03"/>
<evidence type="ECO:0000256" key="1">
    <source>
        <dbReference type="ARBA" id="ARBA00022553"/>
    </source>
</evidence>
<accession>A0A7H0VJ03</accession>
<feature type="modified residue" description="4-aspartylphosphate" evidence="3">
    <location>
        <position position="55"/>
    </location>
</feature>
<dbReference type="GO" id="GO:0000160">
    <property type="term" value="P:phosphorelay signal transduction system"/>
    <property type="evidence" value="ECO:0007669"/>
    <property type="project" value="UniProtKB-KW"/>
</dbReference>
<dbReference type="RefSeq" id="WP_210760226.1">
    <property type="nucleotide sequence ID" value="NZ_CP060139.1"/>
</dbReference>